<sequence>FDEEGHPQQATHYLVIRKEPKFPVILGPAFTNPLQSLEDKVKWSREMVILFKPWRQPLDLKNGNATWISTFAELQLSLNNEHLLYIKNMKVLRECSDARQT</sequence>
<comment type="caution">
    <text evidence="1">The sequence shown here is derived from an EMBL/GenBank/DDBJ whole genome shotgun (WGS) entry which is preliminary data.</text>
</comment>
<accession>A0A9P6E9Q0</accession>
<keyword evidence="2" id="KW-1185">Reference proteome</keyword>
<name>A0A9P6E9Q0_9AGAR</name>
<feature type="non-terminal residue" evidence="1">
    <location>
        <position position="1"/>
    </location>
</feature>
<proteinExistence type="predicted"/>
<dbReference type="OrthoDB" id="3050185at2759"/>
<dbReference type="EMBL" id="MU157891">
    <property type="protein sequence ID" value="KAF9524889.1"/>
    <property type="molecule type" value="Genomic_DNA"/>
</dbReference>
<evidence type="ECO:0000313" key="2">
    <source>
        <dbReference type="Proteomes" id="UP000807306"/>
    </source>
</evidence>
<gene>
    <name evidence="1" type="ORF">CPB83DRAFT_748171</name>
</gene>
<reference evidence="1" key="1">
    <citation type="submission" date="2020-11" db="EMBL/GenBank/DDBJ databases">
        <authorList>
            <consortium name="DOE Joint Genome Institute"/>
            <person name="Ahrendt S."/>
            <person name="Riley R."/>
            <person name="Andreopoulos W."/>
            <person name="Labutti K."/>
            <person name="Pangilinan J."/>
            <person name="Ruiz-Duenas F.J."/>
            <person name="Barrasa J.M."/>
            <person name="Sanchez-Garcia M."/>
            <person name="Camarero S."/>
            <person name="Miyauchi S."/>
            <person name="Serrano A."/>
            <person name="Linde D."/>
            <person name="Babiker R."/>
            <person name="Drula E."/>
            <person name="Ayuso-Fernandez I."/>
            <person name="Pacheco R."/>
            <person name="Padilla G."/>
            <person name="Ferreira P."/>
            <person name="Barriuso J."/>
            <person name="Kellner H."/>
            <person name="Castanera R."/>
            <person name="Alfaro M."/>
            <person name="Ramirez L."/>
            <person name="Pisabarro A.G."/>
            <person name="Kuo A."/>
            <person name="Tritt A."/>
            <person name="Lipzen A."/>
            <person name="He G."/>
            <person name="Yan M."/>
            <person name="Ng V."/>
            <person name="Cullen D."/>
            <person name="Martin F."/>
            <person name="Rosso M.-N."/>
            <person name="Henrissat B."/>
            <person name="Hibbett D."/>
            <person name="Martinez A.T."/>
            <person name="Grigoriev I.V."/>
        </authorList>
    </citation>
    <scope>NUCLEOTIDE SEQUENCE</scope>
    <source>
        <strain evidence="1">CBS 506.95</strain>
    </source>
</reference>
<organism evidence="1 2">
    <name type="scientific">Crepidotus variabilis</name>
    <dbReference type="NCBI Taxonomy" id="179855"/>
    <lineage>
        <taxon>Eukaryota</taxon>
        <taxon>Fungi</taxon>
        <taxon>Dikarya</taxon>
        <taxon>Basidiomycota</taxon>
        <taxon>Agaricomycotina</taxon>
        <taxon>Agaricomycetes</taxon>
        <taxon>Agaricomycetidae</taxon>
        <taxon>Agaricales</taxon>
        <taxon>Agaricineae</taxon>
        <taxon>Crepidotaceae</taxon>
        <taxon>Crepidotus</taxon>
    </lineage>
</organism>
<dbReference type="Proteomes" id="UP000807306">
    <property type="component" value="Unassembled WGS sequence"/>
</dbReference>
<feature type="non-terminal residue" evidence="1">
    <location>
        <position position="101"/>
    </location>
</feature>
<evidence type="ECO:0000313" key="1">
    <source>
        <dbReference type="EMBL" id="KAF9524889.1"/>
    </source>
</evidence>
<protein>
    <submittedName>
        <fullName evidence="1">Uncharacterized protein</fullName>
    </submittedName>
</protein>
<dbReference type="AlphaFoldDB" id="A0A9P6E9Q0"/>